<dbReference type="AlphaFoldDB" id="A0A7S4M7R9"/>
<dbReference type="PANTHER" id="PTHR43718">
    <property type="entry name" value="LON PROTEASE"/>
    <property type="match status" value="1"/>
</dbReference>
<name>A0A7S4M7R9_9STRA</name>
<evidence type="ECO:0000313" key="3">
    <source>
        <dbReference type="EMBL" id="CAE2206579.1"/>
    </source>
</evidence>
<accession>A0A7S4M7R9</accession>
<dbReference type="GO" id="GO:0051131">
    <property type="term" value="P:chaperone-mediated protein complex assembly"/>
    <property type="evidence" value="ECO:0007669"/>
    <property type="project" value="TreeGrafter"/>
</dbReference>
<dbReference type="PROSITE" id="PS51787">
    <property type="entry name" value="LON_N"/>
    <property type="match status" value="1"/>
</dbReference>
<dbReference type="GO" id="GO:0004176">
    <property type="term" value="F:ATP-dependent peptidase activity"/>
    <property type="evidence" value="ECO:0007669"/>
    <property type="project" value="InterPro"/>
</dbReference>
<dbReference type="Pfam" id="PF02190">
    <property type="entry name" value="LON_substr_bdg"/>
    <property type="match status" value="1"/>
</dbReference>
<organism evidence="3">
    <name type="scientific">Odontella aurita</name>
    <dbReference type="NCBI Taxonomy" id="265563"/>
    <lineage>
        <taxon>Eukaryota</taxon>
        <taxon>Sar</taxon>
        <taxon>Stramenopiles</taxon>
        <taxon>Ochrophyta</taxon>
        <taxon>Bacillariophyta</taxon>
        <taxon>Mediophyceae</taxon>
        <taxon>Biddulphiophycidae</taxon>
        <taxon>Eupodiscales</taxon>
        <taxon>Odontellaceae</taxon>
        <taxon>Odontella</taxon>
    </lineage>
</organism>
<feature type="compositionally biased region" description="Basic and acidic residues" evidence="1">
    <location>
        <begin position="47"/>
        <end position="67"/>
    </location>
</feature>
<evidence type="ECO:0000259" key="2">
    <source>
        <dbReference type="PROSITE" id="PS51787"/>
    </source>
</evidence>
<dbReference type="Gene3D" id="1.20.5.5270">
    <property type="match status" value="1"/>
</dbReference>
<gene>
    <name evidence="3" type="ORF">OAUR00152_LOCUS2893</name>
</gene>
<dbReference type="EMBL" id="HBKQ01004243">
    <property type="protein sequence ID" value="CAE2206579.1"/>
    <property type="molecule type" value="Transcribed_RNA"/>
</dbReference>
<dbReference type="InterPro" id="IPR003111">
    <property type="entry name" value="Lon_prtase_N"/>
</dbReference>
<feature type="region of interest" description="Disordered" evidence="1">
    <location>
        <begin position="1"/>
        <end position="114"/>
    </location>
</feature>
<dbReference type="PANTHER" id="PTHR43718:SF2">
    <property type="entry name" value="LON PROTEASE HOMOLOG, MITOCHONDRIAL"/>
    <property type="match status" value="1"/>
</dbReference>
<dbReference type="Gene3D" id="3.40.50.300">
    <property type="entry name" value="P-loop containing nucleotide triphosphate hydrolases"/>
    <property type="match status" value="1"/>
</dbReference>
<dbReference type="FunFam" id="1.20.58.1480:FF:000002">
    <property type="entry name" value="Lon protease homolog, mitochondrial"/>
    <property type="match status" value="1"/>
</dbReference>
<feature type="region of interest" description="Disordered" evidence="1">
    <location>
        <begin position="231"/>
        <end position="261"/>
    </location>
</feature>
<dbReference type="InterPro" id="IPR027417">
    <property type="entry name" value="P-loop_NTPase"/>
</dbReference>
<evidence type="ECO:0000256" key="1">
    <source>
        <dbReference type="SAM" id="MobiDB-lite"/>
    </source>
</evidence>
<protein>
    <recommendedName>
        <fullName evidence="2">Lon N-terminal domain-containing protein</fullName>
    </recommendedName>
</protein>
<sequence>MNRLLVSRQALSPVASSRSLKHLLRPGGYPRSGWPPCRTFFWSASDGKGDGDEGDDGKKDDKTDGENKKKHQPKRTYLGEKSSVIGGSQEKENGAQDASEGAGGGGSFMPSRMGFGDEAPKYPHLIGLPVVARPLFPGVLSSVTLTDPTTIEAMEKLSSDGTGYVGVFLRKDSSSGVSESGLVLETPELITDPSELFGVGTFAQIHRIHRGVGFGTGASGLHAHPTKQEWDKLSLNNDGSDDSAEQTIGEEGESDGPPSSASVLLYTHRRIDLQSVENVGPPIDLKVSHWDRLQYNPKGESKVDDTIRALTNEVLSTIRDVAQMNPLFREHLQYFPNRIDPSDPYRLADFVATVTTGSPEELQAVLEEKDAELRLHKALVLISKEREVSKLQQEISAKVEEKMSDAQRKYFLNEQLKSIKKELGMEQDDKEALIDKYRKKLKDYPQIPEEAMGVIDSELEKLSTLEKNSTEFNVTRSYLDWLTAIPWGNMSDETFDIREARTILDRDHYGLDDLKDIILQFIAVGKLKGTVQGKILCLAGPPGVGKVCFGIFSWQQSVRIYAFFLLISCSPPSPFYL</sequence>
<feature type="compositionally biased region" description="Acidic residues" evidence="1">
    <location>
        <begin position="239"/>
        <end position="254"/>
    </location>
</feature>
<dbReference type="GO" id="GO:0006515">
    <property type="term" value="P:protein quality control for misfolded or incompletely synthesized proteins"/>
    <property type="evidence" value="ECO:0007669"/>
    <property type="project" value="TreeGrafter"/>
</dbReference>
<dbReference type="GO" id="GO:0005524">
    <property type="term" value="F:ATP binding"/>
    <property type="evidence" value="ECO:0007669"/>
    <property type="project" value="InterPro"/>
</dbReference>
<dbReference type="SMART" id="SM00464">
    <property type="entry name" value="LON"/>
    <property type="match status" value="1"/>
</dbReference>
<reference evidence="3" key="1">
    <citation type="submission" date="2021-01" db="EMBL/GenBank/DDBJ databases">
        <authorList>
            <person name="Corre E."/>
            <person name="Pelletier E."/>
            <person name="Niang G."/>
            <person name="Scheremetjew M."/>
            <person name="Finn R."/>
            <person name="Kale V."/>
            <person name="Holt S."/>
            <person name="Cochrane G."/>
            <person name="Meng A."/>
            <person name="Brown T."/>
            <person name="Cohen L."/>
        </authorList>
    </citation>
    <scope>NUCLEOTIDE SEQUENCE</scope>
    <source>
        <strain evidence="3">Isolate 1302-5</strain>
    </source>
</reference>
<dbReference type="InterPro" id="IPR027065">
    <property type="entry name" value="Lon_Prtase"/>
</dbReference>
<proteinExistence type="predicted"/>
<dbReference type="Gene3D" id="1.20.58.1480">
    <property type="match status" value="1"/>
</dbReference>
<dbReference type="FunFam" id="1.20.5.5270:FF:000001">
    <property type="entry name" value="Lon protease homolog, mitochondrial"/>
    <property type="match status" value="1"/>
</dbReference>
<dbReference type="SUPFAM" id="SSF52540">
    <property type="entry name" value="P-loop containing nucleoside triphosphate hydrolases"/>
    <property type="match status" value="1"/>
</dbReference>
<dbReference type="GO" id="GO:0007005">
    <property type="term" value="P:mitochondrion organization"/>
    <property type="evidence" value="ECO:0007669"/>
    <property type="project" value="TreeGrafter"/>
</dbReference>
<feature type="domain" description="Lon N-terminal" evidence="2">
    <location>
        <begin position="125"/>
        <end position="386"/>
    </location>
</feature>
<dbReference type="GO" id="GO:0003697">
    <property type="term" value="F:single-stranded DNA binding"/>
    <property type="evidence" value="ECO:0007669"/>
    <property type="project" value="TreeGrafter"/>
</dbReference>
<dbReference type="GO" id="GO:0005759">
    <property type="term" value="C:mitochondrial matrix"/>
    <property type="evidence" value="ECO:0007669"/>
    <property type="project" value="TreeGrafter"/>
</dbReference>
<dbReference type="GO" id="GO:0004252">
    <property type="term" value="F:serine-type endopeptidase activity"/>
    <property type="evidence" value="ECO:0007669"/>
    <property type="project" value="InterPro"/>
</dbReference>